<name>B4VWK7_9CYAN</name>
<proteinExistence type="predicted"/>
<reference evidence="2 3" key="1">
    <citation type="submission" date="2008-07" db="EMBL/GenBank/DDBJ databases">
        <authorList>
            <person name="Tandeau de Marsac N."/>
            <person name="Ferriera S."/>
            <person name="Johnson J."/>
            <person name="Kravitz S."/>
            <person name="Beeson K."/>
            <person name="Sutton G."/>
            <person name="Rogers Y.-H."/>
            <person name="Friedman R."/>
            <person name="Frazier M."/>
            <person name="Venter J.C."/>
        </authorList>
    </citation>
    <scope>NUCLEOTIDE SEQUENCE [LARGE SCALE GENOMIC DNA]</scope>
    <source>
        <strain evidence="2 3">PCC 7420</strain>
    </source>
</reference>
<organism evidence="2 3">
    <name type="scientific">Coleofasciculus chthonoplastes PCC 7420</name>
    <dbReference type="NCBI Taxonomy" id="118168"/>
    <lineage>
        <taxon>Bacteria</taxon>
        <taxon>Bacillati</taxon>
        <taxon>Cyanobacteriota</taxon>
        <taxon>Cyanophyceae</taxon>
        <taxon>Coleofasciculales</taxon>
        <taxon>Coleofasciculaceae</taxon>
        <taxon>Coleofasciculus</taxon>
    </lineage>
</organism>
<keyword evidence="3" id="KW-1185">Reference proteome</keyword>
<dbReference type="eggNOG" id="ENOG503423V">
    <property type="taxonomic scope" value="Bacteria"/>
</dbReference>
<sequence>MGDDGETIYIQYDEEDSDTLQAVSNIDDIQERTNKLKRTMKSTVKSYSKLVLDSVKQGLTDNLAPSKVALEFGLQAGGETGIPFVTKGTAQANVKVTIEWDLTQKTPPNS</sequence>
<feature type="domain" description="Trypsin-co-occurring" evidence="1">
    <location>
        <begin position="3"/>
        <end position="101"/>
    </location>
</feature>
<dbReference type="Pfam" id="PF19493">
    <property type="entry name" value="Trypco1"/>
    <property type="match status" value="1"/>
</dbReference>
<dbReference type="NCBIfam" id="NF041216">
    <property type="entry name" value="CU044_2847_fam"/>
    <property type="match status" value="1"/>
</dbReference>
<evidence type="ECO:0000313" key="2">
    <source>
        <dbReference type="EMBL" id="EDX73673.1"/>
    </source>
</evidence>
<evidence type="ECO:0000313" key="3">
    <source>
        <dbReference type="Proteomes" id="UP000003835"/>
    </source>
</evidence>
<protein>
    <recommendedName>
        <fullName evidence="1">Trypsin-co-occurring domain-containing protein</fullName>
    </recommendedName>
</protein>
<dbReference type="AlphaFoldDB" id="B4VWK7"/>
<evidence type="ECO:0000259" key="1">
    <source>
        <dbReference type="Pfam" id="PF19493"/>
    </source>
</evidence>
<dbReference type="EMBL" id="DS989856">
    <property type="protein sequence ID" value="EDX73673.1"/>
    <property type="molecule type" value="Genomic_DNA"/>
</dbReference>
<dbReference type="InterPro" id="IPR045794">
    <property type="entry name" value="Trypco1"/>
</dbReference>
<dbReference type="HOGENOM" id="CLU_2094037_0_0_3"/>
<dbReference type="Proteomes" id="UP000003835">
    <property type="component" value="Unassembled WGS sequence"/>
</dbReference>
<gene>
    <name evidence="2" type="ORF">MC7420_6721</name>
</gene>
<accession>B4VWK7</accession>